<feature type="transmembrane region" description="Helical" evidence="1">
    <location>
        <begin position="144"/>
        <end position="163"/>
    </location>
</feature>
<evidence type="ECO:0000313" key="3">
    <source>
        <dbReference type="Proteomes" id="UP001580928"/>
    </source>
</evidence>
<feature type="transmembrane region" description="Helical" evidence="1">
    <location>
        <begin position="54"/>
        <end position="74"/>
    </location>
</feature>
<evidence type="ECO:0000256" key="1">
    <source>
        <dbReference type="SAM" id="Phobius"/>
    </source>
</evidence>
<feature type="transmembrane region" description="Helical" evidence="1">
    <location>
        <begin position="102"/>
        <end position="124"/>
    </location>
</feature>
<keyword evidence="1" id="KW-0472">Membrane</keyword>
<dbReference type="RefSeq" id="WP_375556035.1">
    <property type="nucleotide sequence ID" value="NZ_JBBVGT010000001.1"/>
</dbReference>
<keyword evidence="3" id="KW-1185">Reference proteome</keyword>
<dbReference type="Proteomes" id="UP001580928">
    <property type="component" value="Unassembled WGS sequence"/>
</dbReference>
<evidence type="ECO:0000313" key="2">
    <source>
        <dbReference type="EMBL" id="MFB5944456.1"/>
    </source>
</evidence>
<comment type="caution">
    <text evidence="2">The sequence shown here is derived from an EMBL/GenBank/DDBJ whole genome shotgun (WGS) entry which is preliminary data.</text>
</comment>
<organism evidence="2 3">
    <name type="scientific">Albibacterium profundi</name>
    <dbReference type="NCBI Taxonomy" id="3134906"/>
    <lineage>
        <taxon>Bacteria</taxon>
        <taxon>Pseudomonadati</taxon>
        <taxon>Bacteroidota</taxon>
        <taxon>Sphingobacteriia</taxon>
        <taxon>Sphingobacteriales</taxon>
        <taxon>Sphingobacteriaceae</taxon>
        <taxon>Albibacterium</taxon>
    </lineage>
</organism>
<keyword evidence="1" id="KW-0812">Transmembrane</keyword>
<name>A0ABV5CA92_9SPHI</name>
<gene>
    <name evidence="2" type="ORF">WKR92_01280</name>
</gene>
<accession>A0ABV5CA92</accession>
<keyword evidence="1" id="KW-1133">Transmembrane helix</keyword>
<dbReference type="EMBL" id="JBBVGT010000001">
    <property type="protein sequence ID" value="MFB5944456.1"/>
    <property type="molecule type" value="Genomic_DNA"/>
</dbReference>
<protein>
    <submittedName>
        <fullName evidence="2">Uncharacterized protein</fullName>
    </submittedName>
</protein>
<proteinExistence type="predicted"/>
<feature type="transmembrane region" description="Helical" evidence="1">
    <location>
        <begin position="9"/>
        <end position="26"/>
    </location>
</feature>
<sequence>MKKADLYEIVIKILGLYLIVTLLNQIRELALYSTLFLQSQSQIGQFGQNGQMSMFLVALLGTLIVAIFVFVLIFRTKQVTKVISRPSDYAEDLKLFAEKKTIYEISLVIIGLVTLVLTVPDFIFRLKGYVQLVQNDFPKPKNEIAFLIIDGIKLAIGILALVYSKSLASLLANERKTTNLKP</sequence>
<reference evidence="2 3" key="1">
    <citation type="submission" date="2024-04" db="EMBL/GenBank/DDBJ databases">
        <title>Albibacterium profundi sp. nov., isolated from sediment of the Challenger Deep of Mariana Trench.</title>
        <authorList>
            <person name="Wang Y."/>
        </authorList>
    </citation>
    <scope>NUCLEOTIDE SEQUENCE [LARGE SCALE GENOMIC DNA]</scope>
    <source>
        <strain evidence="2 3">RHL897</strain>
    </source>
</reference>